<feature type="compositionally biased region" description="Polar residues" evidence="1">
    <location>
        <begin position="1"/>
        <end position="12"/>
    </location>
</feature>
<feature type="compositionally biased region" description="Acidic residues" evidence="1">
    <location>
        <begin position="59"/>
        <end position="69"/>
    </location>
</feature>
<dbReference type="Proteomes" id="UP001270362">
    <property type="component" value="Unassembled WGS sequence"/>
</dbReference>
<organism evidence="2 3">
    <name type="scientific">Podospora appendiculata</name>
    <dbReference type="NCBI Taxonomy" id="314037"/>
    <lineage>
        <taxon>Eukaryota</taxon>
        <taxon>Fungi</taxon>
        <taxon>Dikarya</taxon>
        <taxon>Ascomycota</taxon>
        <taxon>Pezizomycotina</taxon>
        <taxon>Sordariomycetes</taxon>
        <taxon>Sordariomycetidae</taxon>
        <taxon>Sordariales</taxon>
        <taxon>Podosporaceae</taxon>
        <taxon>Podospora</taxon>
    </lineage>
</organism>
<feature type="region of interest" description="Disordered" evidence="1">
    <location>
        <begin position="1"/>
        <end position="113"/>
    </location>
</feature>
<feature type="compositionally biased region" description="Basic and acidic residues" evidence="1">
    <location>
        <begin position="21"/>
        <end position="43"/>
    </location>
</feature>
<keyword evidence="3" id="KW-1185">Reference proteome</keyword>
<evidence type="ECO:0000313" key="2">
    <source>
        <dbReference type="EMBL" id="KAK3695237.1"/>
    </source>
</evidence>
<reference evidence="2" key="1">
    <citation type="journal article" date="2023" name="Mol. Phylogenet. Evol.">
        <title>Genome-scale phylogeny and comparative genomics of the fungal order Sordariales.</title>
        <authorList>
            <person name="Hensen N."/>
            <person name="Bonometti L."/>
            <person name="Westerberg I."/>
            <person name="Brannstrom I.O."/>
            <person name="Guillou S."/>
            <person name="Cros-Aarteil S."/>
            <person name="Calhoun S."/>
            <person name="Haridas S."/>
            <person name="Kuo A."/>
            <person name="Mondo S."/>
            <person name="Pangilinan J."/>
            <person name="Riley R."/>
            <person name="LaButti K."/>
            <person name="Andreopoulos B."/>
            <person name="Lipzen A."/>
            <person name="Chen C."/>
            <person name="Yan M."/>
            <person name="Daum C."/>
            <person name="Ng V."/>
            <person name="Clum A."/>
            <person name="Steindorff A."/>
            <person name="Ohm R.A."/>
            <person name="Martin F."/>
            <person name="Silar P."/>
            <person name="Natvig D.O."/>
            <person name="Lalanne C."/>
            <person name="Gautier V."/>
            <person name="Ament-Velasquez S.L."/>
            <person name="Kruys A."/>
            <person name="Hutchinson M.I."/>
            <person name="Powell A.J."/>
            <person name="Barry K."/>
            <person name="Miller A.N."/>
            <person name="Grigoriev I.V."/>
            <person name="Debuchy R."/>
            <person name="Gladieux P."/>
            <person name="Hiltunen Thoren M."/>
            <person name="Johannesson H."/>
        </authorList>
    </citation>
    <scope>NUCLEOTIDE SEQUENCE</scope>
    <source>
        <strain evidence="2">CBS 314.62</strain>
    </source>
</reference>
<evidence type="ECO:0000256" key="1">
    <source>
        <dbReference type="SAM" id="MobiDB-lite"/>
    </source>
</evidence>
<feature type="compositionally biased region" description="Basic and acidic residues" evidence="1">
    <location>
        <begin position="81"/>
        <end position="113"/>
    </location>
</feature>
<dbReference type="EMBL" id="JAULSO010000001">
    <property type="protein sequence ID" value="KAK3695237.1"/>
    <property type="molecule type" value="Genomic_DNA"/>
</dbReference>
<dbReference type="AlphaFoldDB" id="A0AAE0XKR1"/>
<protein>
    <submittedName>
        <fullName evidence="2">Uncharacterized protein</fullName>
    </submittedName>
</protein>
<proteinExistence type="predicted"/>
<evidence type="ECO:0000313" key="3">
    <source>
        <dbReference type="Proteomes" id="UP001270362"/>
    </source>
</evidence>
<reference evidence="2" key="2">
    <citation type="submission" date="2023-06" db="EMBL/GenBank/DDBJ databases">
        <authorList>
            <consortium name="Lawrence Berkeley National Laboratory"/>
            <person name="Haridas S."/>
            <person name="Hensen N."/>
            <person name="Bonometti L."/>
            <person name="Westerberg I."/>
            <person name="Brannstrom I.O."/>
            <person name="Guillou S."/>
            <person name="Cros-Aarteil S."/>
            <person name="Calhoun S."/>
            <person name="Kuo A."/>
            <person name="Mondo S."/>
            <person name="Pangilinan J."/>
            <person name="Riley R."/>
            <person name="Labutti K."/>
            <person name="Andreopoulos B."/>
            <person name="Lipzen A."/>
            <person name="Chen C."/>
            <person name="Yanf M."/>
            <person name="Daum C."/>
            <person name="Ng V."/>
            <person name="Clum A."/>
            <person name="Steindorff A."/>
            <person name="Ohm R."/>
            <person name="Martin F."/>
            <person name="Silar P."/>
            <person name="Natvig D."/>
            <person name="Lalanne C."/>
            <person name="Gautier V."/>
            <person name="Ament-Velasquez S.L."/>
            <person name="Kruys A."/>
            <person name="Hutchinson M.I."/>
            <person name="Powell A.J."/>
            <person name="Barry K."/>
            <person name="Miller A.N."/>
            <person name="Grigoriev I.V."/>
            <person name="Debuchy R."/>
            <person name="Gladieux P."/>
            <person name="Thoren M.H."/>
            <person name="Johannesson H."/>
        </authorList>
    </citation>
    <scope>NUCLEOTIDE SEQUENCE</scope>
    <source>
        <strain evidence="2">CBS 314.62</strain>
    </source>
</reference>
<accession>A0AAE0XKR1</accession>
<comment type="caution">
    <text evidence="2">The sequence shown here is derived from an EMBL/GenBank/DDBJ whole genome shotgun (WGS) entry which is preliminary data.</text>
</comment>
<sequence length="113" mass="12247">MSTFGSPGTLPTTRPIPRVQAYHDRLSGLHQEGKGRQRGRVSEPCKVVPGMPDGSVSGDGDDDDDDNDDQPVANTAPRNLMAKDDFKNLGFKEPEAAKPSEADEKGVKGELRW</sequence>
<name>A0AAE0XKR1_9PEZI</name>
<gene>
    <name evidence="2" type="ORF">B0T22DRAFT_99386</name>
</gene>